<dbReference type="PANTHER" id="PTHR42718:SF9">
    <property type="entry name" value="MAJOR FACILITATOR SUPERFAMILY MULTIDRUG TRANSPORTER MFSC"/>
    <property type="match status" value="1"/>
</dbReference>
<dbReference type="Proteomes" id="UP000612282">
    <property type="component" value="Unassembled WGS sequence"/>
</dbReference>
<evidence type="ECO:0000256" key="8">
    <source>
        <dbReference type="SAM" id="Phobius"/>
    </source>
</evidence>
<dbReference type="NCBIfam" id="TIGR00711">
    <property type="entry name" value="efflux_EmrB"/>
    <property type="match status" value="1"/>
</dbReference>
<evidence type="ECO:0000256" key="5">
    <source>
        <dbReference type="ARBA" id="ARBA00022692"/>
    </source>
</evidence>
<evidence type="ECO:0000313" key="10">
    <source>
        <dbReference type="EMBL" id="GID60034.1"/>
    </source>
</evidence>
<feature type="transmembrane region" description="Helical" evidence="8">
    <location>
        <begin position="208"/>
        <end position="228"/>
    </location>
</feature>
<evidence type="ECO:0000256" key="1">
    <source>
        <dbReference type="ARBA" id="ARBA00004651"/>
    </source>
</evidence>
<dbReference type="Gene3D" id="1.20.1250.20">
    <property type="entry name" value="MFS general substrate transporter like domains"/>
    <property type="match status" value="1"/>
</dbReference>
<reference evidence="10 11" key="1">
    <citation type="submission" date="2021-01" db="EMBL/GenBank/DDBJ databases">
        <title>Whole genome shotgun sequence of Actinoplanes couchii NBRC 106145.</title>
        <authorList>
            <person name="Komaki H."/>
            <person name="Tamura T."/>
        </authorList>
    </citation>
    <scope>NUCLEOTIDE SEQUENCE [LARGE SCALE GENOMIC DNA]</scope>
    <source>
        <strain evidence="10 11">NBRC 106145</strain>
    </source>
</reference>
<feature type="transmembrane region" description="Helical" evidence="8">
    <location>
        <begin position="115"/>
        <end position="136"/>
    </location>
</feature>
<feature type="transmembrane region" description="Helical" evidence="8">
    <location>
        <begin position="418"/>
        <end position="436"/>
    </location>
</feature>
<dbReference type="PANTHER" id="PTHR42718">
    <property type="entry name" value="MAJOR FACILITATOR SUPERFAMILY MULTIDRUG TRANSPORTER MFSC"/>
    <property type="match status" value="1"/>
</dbReference>
<evidence type="ECO:0000256" key="2">
    <source>
        <dbReference type="ARBA" id="ARBA00008537"/>
    </source>
</evidence>
<dbReference type="EMBL" id="BOMG01000103">
    <property type="protein sequence ID" value="GID60034.1"/>
    <property type="molecule type" value="Genomic_DNA"/>
</dbReference>
<keyword evidence="4" id="KW-1003">Cell membrane</keyword>
<keyword evidence="6 8" id="KW-1133">Transmembrane helix</keyword>
<comment type="similarity">
    <text evidence="2">Belongs to the major facilitator superfamily. EmrB family.</text>
</comment>
<feature type="transmembrane region" description="Helical" evidence="8">
    <location>
        <begin position="58"/>
        <end position="78"/>
    </location>
</feature>
<keyword evidence="5 8" id="KW-0812">Transmembrane</keyword>
<dbReference type="Gene3D" id="1.20.1720.10">
    <property type="entry name" value="Multidrug resistance protein D"/>
    <property type="match status" value="1"/>
</dbReference>
<accession>A0ABQ3XNG6</accession>
<dbReference type="CDD" id="cd17503">
    <property type="entry name" value="MFS_LmrB_MDR_like"/>
    <property type="match status" value="1"/>
</dbReference>
<sequence length="488" mass="50732">MTTTPEKIEPYTAPARLSGADRSLIGLLVFSAFVVIFNETVMSLALPRLMADLNISAATAQWLTTGFLLVMAVVIPATGFIMERFSLRQIFIAAMGLFSLGTAIAAVAPGFELLLLGRIVQAAGTGVMMPLVMTTAMTLVPASSRGRIMGVISIVISVAPAIGPTVSGLVLSRLSWRWLFLVVLPIALATLIIGSVKVRNITTPKKAHLDVLSLLLSAIGFGGLIYGLSSVGESAGHAPVAPWIPVVAGVAALALFVWRQRALQSGRGPLMDLRVFAHRSFTVSLLVLVTGFVGLFGALILLPIYLQNVHGVGTLQAGLLVLPGGVAMGVLSPIIGRLFDRYGPRPLVTPGTVAVSAALWLLSMVDAGTPLPLVVVFHMLLTSGLATLITPLMTSALSTLPMNLYGHGSAIIGTLQQLAGAAGTALFITVLSQTIASEGARGATEIAATTSGIQAAFVWGGVISLVAVALSLLVRRTEPLPEGHAPMH</sequence>
<evidence type="ECO:0000256" key="4">
    <source>
        <dbReference type="ARBA" id="ARBA00022475"/>
    </source>
</evidence>
<proteinExistence type="inferred from homology"/>
<evidence type="ECO:0000313" key="11">
    <source>
        <dbReference type="Proteomes" id="UP000612282"/>
    </source>
</evidence>
<feature type="transmembrane region" description="Helical" evidence="8">
    <location>
        <begin position="347"/>
        <end position="365"/>
    </location>
</feature>
<comment type="subcellular location">
    <subcellularLocation>
        <location evidence="1">Cell membrane</location>
        <topology evidence="1">Multi-pass membrane protein</topology>
    </subcellularLocation>
</comment>
<gene>
    <name evidence="10" type="ORF">Aco03nite_084380</name>
</gene>
<feature type="transmembrane region" description="Helical" evidence="8">
    <location>
        <begin position="371"/>
        <end position="397"/>
    </location>
</feature>
<feature type="transmembrane region" description="Helical" evidence="8">
    <location>
        <begin position="24"/>
        <end position="46"/>
    </location>
</feature>
<comment type="caution">
    <text evidence="10">The sequence shown here is derived from an EMBL/GenBank/DDBJ whole genome shotgun (WGS) entry which is preliminary data.</text>
</comment>
<dbReference type="InterPro" id="IPR004638">
    <property type="entry name" value="EmrB-like"/>
</dbReference>
<keyword evidence="3" id="KW-0813">Transport</keyword>
<protein>
    <submittedName>
        <fullName evidence="10">MFS transporter</fullName>
    </submittedName>
</protein>
<dbReference type="InterPro" id="IPR020846">
    <property type="entry name" value="MFS_dom"/>
</dbReference>
<dbReference type="InterPro" id="IPR011701">
    <property type="entry name" value="MFS"/>
</dbReference>
<feature type="transmembrane region" description="Helical" evidence="8">
    <location>
        <begin position="148"/>
        <end position="170"/>
    </location>
</feature>
<feature type="transmembrane region" description="Helical" evidence="8">
    <location>
        <begin position="176"/>
        <end position="196"/>
    </location>
</feature>
<dbReference type="SUPFAM" id="SSF103473">
    <property type="entry name" value="MFS general substrate transporter"/>
    <property type="match status" value="1"/>
</dbReference>
<feature type="transmembrane region" description="Helical" evidence="8">
    <location>
        <begin position="240"/>
        <end position="259"/>
    </location>
</feature>
<feature type="transmembrane region" description="Helical" evidence="8">
    <location>
        <begin position="456"/>
        <end position="474"/>
    </location>
</feature>
<feature type="transmembrane region" description="Helical" evidence="8">
    <location>
        <begin position="317"/>
        <end position="335"/>
    </location>
</feature>
<keyword evidence="11" id="KW-1185">Reference proteome</keyword>
<feature type="domain" description="Major facilitator superfamily (MFS) profile" evidence="9">
    <location>
        <begin position="24"/>
        <end position="479"/>
    </location>
</feature>
<dbReference type="InterPro" id="IPR036259">
    <property type="entry name" value="MFS_trans_sf"/>
</dbReference>
<dbReference type="PRINTS" id="PR01036">
    <property type="entry name" value="TCRTETB"/>
</dbReference>
<dbReference type="PROSITE" id="PS50850">
    <property type="entry name" value="MFS"/>
    <property type="match status" value="1"/>
</dbReference>
<evidence type="ECO:0000256" key="7">
    <source>
        <dbReference type="ARBA" id="ARBA00023136"/>
    </source>
</evidence>
<feature type="transmembrane region" description="Helical" evidence="8">
    <location>
        <begin position="280"/>
        <end position="305"/>
    </location>
</feature>
<dbReference type="RefSeq" id="WP_203806656.1">
    <property type="nucleotide sequence ID" value="NZ_BAAAQE010000003.1"/>
</dbReference>
<name>A0ABQ3XNG6_9ACTN</name>
<keyword evidence="7 8" id="KW-0472">Membrane</keyword>
<evidence type="ECO:0000256" key="6">
    <source>
        <dbReference type="ARBA" id="ARBA00022989"/>
    </source>
</evidence>
<organism evidence="10 11">
    <name type="scientific">Actinoplanes couchii</name>
    <dbReference type="NCBI Taxonomy" id="403638"/>
    <lineage>
        <taxon>Bacteria</taxon>
        <taxon>Bacillati</taxon>
        <taxon>Actinomycetota</taxon>
        <taxon>Actinomycetes</taxon>
        <taxon>Micromonosporales</taxon>
        <taxon>Micromonosporaceae</taxon>
        <taxon>Actinoplanes</taxon>
    </lineage>
</organism>
<evidence type="ECO:0000259" key="9">
    <source>
        <dbReference type="PROSITE" id="PS50850"/>
    </source>
</evidence>
<evidence type="ECO:0000256" key="3">
    <source>
        <dbReference type="ARBA" id="ARBA00022448"/>
    </source>
</evidence>
<feature type="transmembrane region" description="Helical" evidence="8">
    <location>
        <begin position="90"/>
        <end position="109"/>
    </location>
</feature>
<dbReference type="Pfam" id="PF07690">
    <property type="entry name" value="MFS_1"/>
    <property type="match status" value="1"/>
</dbReference>